<organism evidence="1 2">
    <name type="scientific">Rhizobium mongolense</name>
    <dbReference type="NCBI Taxonomy" id="57676"/>
    <lineage>
        <taxon>Bacteria</taxon>
        <taxon>Pseudomonadati</taxon>
        <taxon>Pseudomonadota</taxon>
        <taxon>Alphaproteobacteria</taxon>
        <taxon>Hyphomicrobiales</taxon>
        <taxon>Rhizobiaceae</taxon>
        <taxon>Rhizobium/Agrobacterium group</taxon>
        <taxon>Rhizobium</taxon>
    </lineage>
</organism>
<proteinExistence type="predicted"/>
<accession>A0A7W6RTV3</accession>
<protein>
    <submittedName>
        <fullName evidence="1">Uncharacterized protein</fullName>
    </submittedName>
</protein>
<comment type="caution">
    <text evidence="1">The sequence shown here is derived from an EMBL/GenBank/DDBJ whole genome shotgun (WGS) entry which is preliminary data.</text>
</comment>
<dbReference type="AlphaFoldDB" id="A0A7W6RTV3"/>
<evidence type="ECO:0000313" key="2">
    <source>
        <dbReference type="Proteomes" id="UP000533641"/>
    </source>
</evidence>
<evidence type="ECO:0000313" key="1">
    <source>
        <dbReference type="EMBL" id="MBB4277981.1"/>
    </source>
</evidence>
<dbReference type="RefSeq" id="WP_183928790.1">
    <property type="nucleotide sequence ID" value="NZ_JACIGM010000015.1"/>
</dbReference>
<name>A0A7W6RTV3_9HYPH</name>
<sequence length="72" mass="8065">MYIYLALEQATQVIEVIAVTDRYVTDARDGIARGVQIAYRPTGVETRVSLLQPFTSLGVIRPPQPEFTNNIK</sequence>
<reference evidence="1 2" key="1">
    <citation type="submission" date="2020-08" db="EMBL/GenBank/DDBJ databases">
        <title>Genomic Encyclopedia of Type Strains, Phase IV (KMG-V): Genome sequencing to study the core and pangenomes of soil and plant-associated prokaryotes.</title>
        <authorList>
            <person name="Whitman W."/>
        </authorList>
    </citation>
    <scope>NUCLEOTIDE SEQUENCE [LARGE SCALE GENOMIC DNA]</scope>
    <source>
        <strain evidence="1 2">SEMIA 402</strain>
    </source>
</reference>
<dbReference type="Proteomes" id="UP000533641">
    <property type="component" value="Unassembled WGS sequence"/>
</dbReference>
<dbReference type="EMBL" id="JACIGM010000015">
    <property type="protein sequence ID" value="MBB4277981.1"/>
    <property type="molecule type" value="Genomic_DNA"/>
</dbReference>
<gene>
    <name evidence="1" type="ORF">GGE12_005790</name>
</gene>